<dbReference type="SUPFAM" id="SSF50475">
    <property type="entry name" value="FMN-binding split barrel"/>
    <property type="match status" value="1"/>
</dbReference>
<evidence type="ECO:0000256" key="1">
    <source>
        <dbReference type="ARBA" id="ARBA00008710"/>
    </source>
</evidence>
<accession>A0ABP9K262</accession>
<gene>
    <name evidence="3" type="ORF">GCM10023318_19100</name>
</gene>
<dbReference type="InterPro" id="IPR012349">
    <property type="entry name" value="Split_barrel_FMN-bd"/>
</dbReference>
<reference evidence="4" key="1">
    <citation type="journal article" date="2019" name="Int. J. Syst. Evol. Microbiol.">
        <title>The Global Catalogue of Microorganisms (GCM) 10K type strain sequencing project: providing services to taxonomists for standard genome sequencing and annotation.</title>
        <authorList>
            <consortium name="The Broad Institute Genomics Platform"/>
            <consortium name="The Broad Institute Genome Sequencing Center for Infectious Disease"/>
            <person name="Wu L."/>
            <person name="Ma J."/>
        </authorList>
    </citation>
    <scope>NUCLEOTIDE SEQUENCE [LARGE SCALE GENOMIC DNA]</scope>
    <source>
        <strain evidence="4">JCM 18298</strain>
    </source>
</reference>
<protein>
    <submittedName>
        <fullName evidence="3">Nitroreductase/quinone reductase family protein</fullName>
    </submittedName>
</protein>
<comment type="similarity">
    <text evidence="1">Belongs to the F420H(2)-dependent quinone reductase family.</text>
</comment>
<keyword evidence="4" id="KW-1185">Reference proteome</keyword>
<dbReference type="Gene3D" id="2.30.110.10">
    <property type="entry name" value="Electron Transport, Fmn-binding Protein, Chain A"/>
    <property type="match status" value="1"/>
</dbReference>
<evidence type="ECO:0000313" key="4">
    <source>
        <dbReference type="Proteomes" id="UP001500603"/>
    </source>
</evidence>
<sequence length="139" mass="15673">MRTAPMVYPLERFLRRISGGRKGILDLAGLPSVRITVAGRKTGIPRTTSLLYVPYRGNILVVGSNWGSRQHPVWSANLRAAPSATVWRAGEEFEVTVTELADDERARAWQAAVDFWPGYRMEAELSGGRRFRVFELVRK</sequence>
<dbReference type="PANTHER" id="PTHR39428">
    <property type="entry name" value="F420H(2)-DEPENDENT QUINONE REDUCTASE RV1261C"/>
    <property type="match status" value="1"/>
</dbReference>
<dbReference type="Pfam" id="PF04075">
    <property type="entry name" value="F420H2_quin_red"/>
    <property type="match status" value="1"/>
</dbReference>
<evidence type="ECO:0000313" key="3">
    <source>
        <dbReference type="EMBL" id="GAA5049754.1"/>
    </source>
</evidence>
<proteinExistence type="inferred from homology"/>
<name>A0ABP9K262_9NOCA</name>
<dbReference type="NCBIfam" id="TIGR00026">
    <property type="entry name" value="hi_GC_TIGR00026"/>
    <property type="match status" value="1"/>
</dbReference>
<dbReference type="EMBL" id="BAABJM010000002">
    <property type="protein sequence ID" value="GAA5049754.1"/>
    <property type="molecule type" value="Genomic_DNA"/>
</dbReference>
<comment type="caution">
    <text evidence="3">The sequence shown here is derived from an EMBL/GenBank/DDBJ whole genome shotgun (WGS) entry which is preliminary data.</text>
</comment>
<evidence type="ECO:0000256" key="2">
    <source>
        <dbReference type="ARBA" id="ARBA00049106"/>
    </source>
</evidence>
<dbReference type="Proteomes" id="UP001500603">
    <property type="component" value="Unassembled WGS sequence"/>
</dbReference>
<organism evidence="3 4">
    <name type="scientific">Nocardia callitridis</name>
    <dbReference type="NCBI Taxonomy" id="648753"/>
    <lineage>
        <taxon>Bacteria</taxon>
        <taxon>Bacillati</taxon>
        <taxon>Actinomycetota</taxon>
        <taxon>Actinomycetes</taxon>
        <taxon>Mycobacteriales</taxon>
        <taxon>Nocardiaceae</taxon>
        <taxon>Nocardia</taxon>
    </lineage>
</organism>
<dbReference type="InterPro" id="IPR004378">
    <property type="entry name" value="F420H2_quin_Rdtase"/>
</dbReference>
<dbReference type="PANTHER" id="PTHR39428:SF1">
    <property type="entry name" value="F420H(2)-DEPENDENT QUINONE REDUCTASE RV1261C"/>
    <property type="match status" value="1"/>
</dbReference>
<comment type="catalytic activity">
    <reaction evidence="2">
        <text>oxidized coenzyme F420-(gamma-L-Glu)(n) + a quinol + H(+) = reduced coenzyme F420-(gamma-L-Glu)(n) + a quinone</text>
        <dbReference type="Rhea" id="RHEA:39663"/>
        <dbReference type="Rhea" id="RHEA-COMP:12939"/>
        <dbReference type="Rhea" id="RHEA-COMP:14378"/>
        <dbReference type="ChEBI" id="CHEBI:15378"/>
        <dbReference type="ChEBI" id="CHEBI:24646"/>
        <dbReference type="ChEBI" id="CHEBI:132124"/>
        <dbReference type="ChEBI" id="CHEBI:133980"/>
        <dbReference type="ChEBI" id="CHEBI:139511"/>
    </reaction>
</comment>